<name>A0ACC2TLN2_9FUNG</name>
<keyword evidence="2" id="KW-1185">Reference proteome</keyword>
<protein>
    <submittedName>
        <fullName evidence="1">Uncharacterized protein</fullName>
    </submittedName>
</protein>
<proteinExistence type="predicted"/>
<sequence>MSNNSDKSASLSDLNSGLATLRASKSSDRQSINPEQTNAVAAKQKELEDLEMLLYHSKETLKKINILSYEFKMLNDGYQSIDRLLNNWNNIFRFANITANKRSEYDDPPVFVKLDLPQKDI</sequence>
<dbReference type="Proteomes" id="UP001165960">
    <property type="component" value="Unassembled WGS sequence"/>
</dbReference>
<reference evidence="1" key="1">
    <citation type="submission" date="2022-04" db="EMBL/GenBank/DDBJ databases">
        <title>Genome of the entomopathogenic fungus Entomophthora muscae.</title>
        <authorList>
            <person name="Elya C."/>
            <person name="Lovett B.R."/>
            <person name="Lee E."/>
            <person name="Macias A.M."/>
            <person name="Hajek A.E."/>
            <person name="De Bivort B.L."/>
            <person name="Kasson M.T."/>
            <person name="De Fine Licht H.H."/>
            <person name="Stajich J.E."/>
        </authorList>
    </citation>
    <scope>NUCLEOTIDE SEQUENCE</scope>
    <source>
        <strain evidence="1">Berkeley</strain>
    </source>
</reference>
<evidence type="ECO:0000313" key="2">
    <source>
        <dbReference type="Proteomes" id="UP001165960"/>
    </source>
</evidence>
<accession>A0ACC2TLN2</accession>
<organism evidence="1 2">
    <name type="scientific">Entomophthora muscae</name>
    <dbReference type="NCBI Taxonomy" id="34485"/>
    <lineage>
        <taxon>Eukaryota</taxon>
        <taxon>Fungi</taxon>
        <taxon>Fungi incertae sedis</taxon>
        <taxon>Zoopagomycota</taxon>
        <taxon>Entomophthoromycotina</taxon>
        <taxon>Entomophthoromycetes</taxon>
        <taxon>Entomophthorales</taxon>
        <taxon>Entomophthoraceae</taxon>
        <taxon>Entomophthora</taxon>
    </lineage>
</organism>
<comment type="caution">
    <text evidence="1">The sequence shown here is derived from an EMBL/GenBank/DDBJ whole genome shotgun (WGS) entry which is preliminary data.</text>
</comment>
<dbReference type="EMBL" id="QTSX02002543">
    <property type="protein sequence ID" value="KAJ9075281.1"/>
    <property type="molecule type" value="Genomic_DNA"/>
</dbReference>
<evidence type="ECO:0000313" key="1">
    <source>
        <dbReference type="EMBL" id="KAJ9075281.1"/>
    </source>
</evidence>
<gene>
    <name evidence="1" type="ORF">DSO57_1037622</name>
</gene>